<dbReference type="GO" id="GO:0019622">
    <property type="term" value="P:3-(3-hydroxy)phenylpropionate catabolic process"/>
    <property type="evidence" value="ECO:0007669"/>
    <property type="project" value="TreeGrafter"/>
</dbReference>
<dbReference type="AlphaFoldDB" id="A0A2H3G3S0"/>
<accession>A0A2H3G3S0</accession>
<proteinExistence type="predicted"/>
<name>A0A2H3G3S0_FUSOX</name>
<evidence type="ECO:0000313" key="5">
    <source>
        <dbReference type="EMBL" id="PCD25487.1"/>
    </source>
</evidence>
<evidence type="ECO:0000313" key="6">
    <source>
        <dbReference type="Proteomes" id="UP000219602"/>
    </source>
</evidence>
<sequence>MVLSLLASSDFAPHVQVAPHAKEAAITQTKPLSQHIEQAEEKMATADTPLAAVVIVGGGPVGLLLALMLAQKGIRSAVLEKDEALNKSPRAVAFSGPVHHVFQEVGIYDTILQDAAQTPGFCWRKVAEDDGRGGKRLGEKVAEWRLGEPNEAGVYNPGDYVLQYSQDKIGQMLLDRCLETSLVTFHFGTELYAIDESKGGVSARAKSKKGNLEVRGQYLVGCDGGRSVVRRLMGVKMFGPSWSERFMTTDIVRTPPVVEEVNIDYIVNPDYWAITTPLERATPGKRTLWRYSMAITNDDIPDDEAIKPGFVNEMLLKHLDGPRPADFEVLRVNLYRMHQLLASTMFRNRLLLAGDAAHLTNPIGGLGLCTGMLDADALAQAFDLALNRYACEPKVQEECFRAYSAARRRVFQTVVHPMSSACKTRLQCGNPDEIAEEDWYMRTLRNGNKSEIDKMHDGLINHWRTNLAVELMNIKEPARNTVLSQL</sequence>
<dbReference type="Proteomes" id="UP000219602">
    <property type="component" value="Chromosome 12"/>
</dbReference>
<dbReference type="InterPro" id="IPR036188">
    <property type="entry name" value="FAD/NAD-bd_sf"/>
</dbReference>
<dbReference type="GO" id="GO:0071949">
    <property type="term" value="F:FAD binding"/>
    <property type="evidence" value="ECO:0007669"/>
    <property type="project" value="InterPro"/>
</dbReference>
<feature type="domain" description="FAD-binding" evidence="4">
    <location>
        <begin position="52"/>
        <end position="415"/>
    </location>
</feature>
<organism evidence="5 6">
    <name type="scientific">Fusarium oxysporum f. sp. radicis-cucumerinum</name>
    <dbReference type="NCBI Taxonomy" id="327505"/>
    <lineage>
        <taxon>Eukaryota</taxon>
        <taxon>Fungi</taxon>
        <taxon>Dikarya</taxon>
        <taxon>Ascomycota</taxon>
        <taxon>Pezizomycotina</taxon>
        <taxon>Sordariomycetes</taxon>
        <taxon>Hypocreomycetidae</taxon>
        <taxon>Hypocreales</taxon>
        <taxon>Nectriaceae</taxon>
        <taxon>Fusarium</taxon>
        <taxon>Fusarium oxysporum species complex</taxon>
    </lineage>
</organism>
<dbReference type="EMBL" id="MABQ02000010">
    <property type="protein sequence ID" value="PCD25487.1"/>
    <property type="molecule type" value="Genomic_DNA"/>
</dbReference>
<dbReference type="InterPro" id="IPR002938">
    <property type="entry name" value="FAD-bd"/>
</dbReference>
<reference evidence="5 6" key="1">
    <citation type="journal article" date="2016" name="Environ. Microbiol.">
        <title>Effector profiles distinguish formae speciales of Fusarium oxysporum.</title>
        <authorList>
            <person name="van Dam P."/>
            <person name="Fokkens L."/>
            <person name="Schmidt S.M."/>
            <person name="Linmans J.H."/>
            <person name="Kistler H.C."/>
            <person name="Ma L.J."/>
            <person name="Rep M."/>
        </authorList>
    </citation>
    <scope>NUCLEOTIDE SEQUENCE [LARGE SCALE GENOMIC DNA]</scope>
    <source>
        <strain evidence="5 6">Forc016</strain>
    </source>
</reference>
<evidence type="ECO:0000256" key="3">
    <source>
        <dbReference type="ARBA" id="ARBA00023002"/>
    </source>
</evidence>
<evidence type="ECO:0000259" key="4">
    <source>
        <dbReference type="Pfam" id="PF01494"/>
    </source>
</evidence>
<keyword evidence="2" id="KW-0274">FAD</keyword>
<dbReference type="PANTHER" id="PTHR43476:SF3">
    <property type="entry name" value="FAD-BINDING MONOOXYGENASE"/>
    <property type="match status" value="1"/>
</dbReference>
<keyword evidence="1" id="KW-0285">Flavoprotein</keyword>
<evidence type="ECO:0000256" key="1">
    <source>
        <dbReference type="ARBA" id="ARBA00022630"/>
    </source>
</evidence>
<dbReference type="SUPFAM" id="SSF51905">
    <property type="entry name" value="FAD/NAD(P)-binding domain"/>
    <property type="match status" value="1"/>
</dbReference>
<dbReference type="Gene3D" id="3.50.50.60">
    <property type="entry name" value="FAD/NAD(P)-binding domain"/>
    <property type="match status" value="1"/>
</dbReference>
<comment type="caution">
    <text evidence="5">The sequence shown here is derived from an EMBL/GenBank/DDBJ whole genome shotgun (WGS) entry which is preliminary data.</text>
</comment>
<dbReference type="Pfam" id="PF01494">
    <property type="entry name" value="FAD_binding_3"/>
    <property type="match status" value="1"/>
</dbReference>
<keyword evidence="3" id="KW-0560">Oxidoreductase</keyword>
<evidence type="ECO:0000256" key="2">
    <source>
        <dbReference type="ARBA" id="ARBA00022827"/>
    </source>
</evidence>
<protein>
    <recommendedName>
        <fullName evidence="4">FAD-binding domain-containing protein</fullName>
    </recommendedName>
</protein>
<dbReference type="Gene3D" id="3.30.9.10">
    <property type="entry name" value="D-Amino Acid Oxidase, subunit A, domain 2"/>
    <property type="match status" value="1"/>
</dbReference>
<dbReference type="InterPro" id="IPR050631">
    <property type="entry name" value="PheA/TfdB_FAD_monoxygenase"/>
</dbReference>
<dbReference type="STRING" id="327505.A0A2H3G3S0"/>
<reference evidence="5 6" key="2">
    <citation type="journal article" date="2017" name="Sci. Rep.">
        <title>A mobile pathogenicity chromosome in Fusarium oxysporum for infection of multiple cucurbit species.</title>
        <authorList>
            <person name="van Dam P."/>
            <person name="Fokkens L."/>
            <person name="Ayukawa Y."/>
            <person name="van der Gragt M."/>
            <person name="Ter Horst A."/>
            <person name="Brankovics B."/>
            <person name="Houterman P.M."/>
            <person name="Arie T."/>
            <person name="Rep M."/>
        </authorList>
    </citation>
    <scope>NUCLEOTIDE SEQUENCE [LARGE SCALE GENOMIC DNA]</scope>
    <source>
        <strain evidence="5 6">Forc016</strain>
    </source>
</reference>
<gene>
    <name evidence="5" type="ORF">AU210_014590</name>
</gene>
<dbReference type="PRINTS" id="PR00420">
    <property type="entry name" value="RNGMNOXGNASE"/>
</dbReference>
<dbReference type="PANTHER" id="PTHR43476">
    <property type="entry name" value="3-(3-HYDROXY-PHENYL)PROPIONATE/3-HYDROXYCINNAMIC ACID HYDROXYLASE"/>
    <property type="match status" value="1"/>
</dbReference>
<dbReference type="GO" id="GO:0008688">
    <property type="term" value="F:3-(3-hydroxyphenyl)propionate hydroxylase activity"/>
    <property type="evidence" value="ECO:0007669"/>
    <property type="project" value="TreeGrafter"/>
</dbReference>